<feature type="region of interest" description="Disordered" evidence="1">
    <location>
        <begin position="29"/>
        <end position="48"/>
    </location>
</feature>
<evidence type="ECO:0000313" key="2">
    <source>
        <dbReference type="EMBL" id="ABX67142.1"/>
    </source>
</evidence>
<dbReference type="Proteomes" id="UP000008556">
    <property type="component" value="Chromosome"/>
</dbReference>
<proteinExistence type="predicted"/>
<evidence type="ECO:0000313" key="3">
    <source>
        <dbReference type="Proteomes" id="UP000008556"/>
    </source>
</evidence>
<dbReference type="KEGG" id="spq:SPAB_01749"/>
<sequence>MAIHDAGMFTEKGINRLKILQDAIDRNLHPGQAAETLSPTRTTWHEQP</sequence>
<organism evidence="2 3">
    <name type="scientific">Salmonella paratyphi B (strain ATCC BAA-1250 / SPB7)</name>
    <dbReference type="NCBI Taxonomy" id="1016998"/>
    <lineage>
        <taxon>Bacteria</taxon>
        <taxon>Pseudomonadati</taxon>
        <taxon>Pseudomonadota</taxon>
        <taxon>Gammaproteobacteria</taxon>
        <taxon>Enterobacterales</taxon>
        <taxon>Enterobacteriaceae</taxon>
        <taxon>Salmonella</taxon>
    </lineage>
</organism>
<gene>
    <name evidence="2" type="ordered locus">SPAB_01749</name>
</gene>
<evidence type="ECO:0000256" key="1">
    <source>
        <dbReference type="SAM" id="MobiDB-lite"/>
    </source>
</evidence>
<accession>A0A6C6Z0P0</accession>
<reference evidence="2 3" key="1">
    <citation type="submission" date="2007-11" db="EMBL/GenBank/DDBJ databases">
        <authorList>
            <consortium name="The Salmonella enterica serovar Paratyphi B Genome Sequencing Project"/>
            <person name="McClelland M."/>
            <person name="Sanderson E.K."/>
            <person name="Porwollik S."/>
            <person name="Spieth J."/>
            <person name="Clifton W.S."/>
            <person name="Fulton R."/>
            <person name="Cordes M."/>
            <person name="Wollam A."/>
            <person name="Shah N."/>
            <person name="Pepin K."/>
            <person name="Bhonagiri V."/>
            <person name="Nash W."/>
            <person name="Johnson M."/>
            <person name="Thiruvilangam P."/>
            <person name="Wilson R."/>
        </authorList>
    </citation>
    <scope>NUCLEOTIDE SEQUENCE [LARGE SCALE GENOMIC DNA]</scope>
    <source>
        <strain evidence="3">ATCC BAA-1250 / SPB7</strain>
    </source>
</reference>
<dbReference type="AlphaFoldDB" id="A0A6C6Z0P0"/>
<dbReference type="EMBL" id="CP000886">
    <property type="protein sequence ID" value="ABX67142.1"/>
    <property type="molecule type" value="Genomic_DNA"/>
</dbReference>
<name>A0A6C6Z0P0_SALPB</name>
<protein>
    <submittedName>
        <fullName evidence="2">Uncharacterized protein</fullName>
    </submittedName>
</protein>